<dbReference type="EMBL" id="CACRUX010000047">
    <property type="protein sequence ID" value="VYU06754.1"/>
    <property type="molecule type" value="Genomic_DNA"/>
</dbReference>
<dbReference type="AlphaFoldDB" id="A0A6N3BUD8"/>
<evidence type="ECO:0000313" key="1">
    <source>
        <dbReference type="EMBL" id="VYU06754.1"/>
    </source>
</evidence>
<name>A0A6N3BUD8_9FIRM</name>
<organism evidence="1">
    <name type="scientific">Veillonella ratti</name>
    <dbReference type="NCBI Taxonomy" id="103892"/>
    <lineage>
        <taxon>Bacteria</taxon>
        <taxon>Bacillati</taxon>
        <taxon>Bacillota</taxon>
        <taxon>Negativicutes</taxon>
        <taxon>Veillonellales</taxon>
        <taxon>Veillonellaceae</taxon>
        <taxon>Veillonella</taxon>
    </lineage>
</organism>
<accession>A0A6N3BUD8</accession>
<dbReference type="RefSeq" id="WP_156704696.1">
    <property type="nucleotide sequence ID" value="NZ_CACRUX010000047.1"/>
</dbReference>
<reference evidence="1" key="1">
    <citation type="submission" date="2019-11" db="EMBL/GenBank/DDBJ databases">
        <authorList>
            <person name="Feng L."/>
        </authorList>
    </citation>
    <scope>NUCLEOTIDE SEQUENCE</scope>
    <source>
        <strain evidence="1">VrattiLFYP33</strain>
    </source>
</reference>
<gene>
    <name evidence="1" type="ORF">VRLFYP33_01163</name>
</gene>
<proteinExistence type="predicted"/>
<sequence>MKYYYKDYRCATYVVSKSERALSEEFEGMLDEVAAKYANNAPLLDMVVEDLERKNLFLFRKELVIIKNGKVVAAGDIIQYLFDFIAEGLRYSNYELEPYLFTFDVEGSMDYINNNTDYTIKCNYDMVI</sequence>
<protein>
    <submittedName>
        <fullName evidence="1">Uncharacterized protein</fullName>
    </submittedName>
</protein>